<evidence type="ECO:0000313" key="3">
    <source>
        <dbReference type="Proteomes" id="UP000187550"/>
    </source>
</evidence>
<dbReference type="GO" id="GO:0016853">
    <property type="term" value="F:isomerase activity"/>
    <property type="evidence" value="ECO:0007669"/>
    <property type="project" value="UniProtKB-KW"/>
</dbReference>
<dbReference type="PANTHER" id="PTHR13887:SF41">
    <property type="entry name" value="THIOREDOXIN SUPERFAMILY PROTEIN"/>
    <property type="match status" value="1"/>
</dbReference>
<keyword evidence="3" id="KW-1185">Reference proteome</keyword>
<dbReference type="PANTHER" id="PTHR13887">
    <property type="entry name" value="GLUTATHIONE S-TRANSFERASE KAPPA"/>
    <property type="match status" value="1"/>
</dbReference>
<dbReference type="CDD" id="cd03024">
    <property type="entry name" value="DsbA_FrnE"/>
    <property type="match status" value="1"/>
</dbReference>
<dbReference type="AlphaFoldDB" id="A0A1U7PSI9"/>
<dbReference type="EMBL" id="FTPL01000003">
    <property type="protein sequence ID" value="SIT89260.1"/>
    <property type="molecule type" value="Genomic_DNA"/>
</dbReference>
<dbReference type="InterPro" id="IPR036249">
    <property type="entry name" value="Thioredoxin-like_sf"/>
</dbReference>
<dbReference type="Pfam" id="PF01323">
    <property type="entry name" value="DSBA"/>
    <property type="match status" value="1"/>
</dbReference>
<dbReference type="RefSeq" id="WP_076759135.1">
    <property type="nucleotide sequence ID" value="NZ_FTPL01000003.1"/>
</dbReference>
<sequence>MKIEVWSDYVCPFCYIGKRKLENALKETGLDDRAEVVYKSFQLDPTTPETSEHTMASAVAEKYGISLEQAEASNANIAAAAKEVGLDYDFDSMRPGNTFNAHRLAKWAEEQGKGAELTENLLHAYFTEGRSIGLKDVLADIAEETGLDRAEAAAVLESDRYAGDVRGDIGEAAAIGVRGVPFFVLNRKYAISGAQPDELFRSALEKAVSEEQ</sequence>
<name>A0A1U7PSI9_9BACI</name>
<evidence type="ECO:0000313" key="2">
    <source>
        <dbReference type="EMBL" id="SIT89260.1"/>
    </source>
</evidence>
<dbReference type="InterPro" id="IPR001853">
    <property type="entry name" value="DSBA-like_thioredoxin_dom"/>
</dbReference>
<feature type="domain" description="DSBA-like thioredoxin" evidence="1">
    <location>
        <begin position="3"/>
        <end position="204"/>
    </location>
</feature>
<accession>A0A1U7PSI9</accession>
<dbReference type="SUPFAM" id="SSF52833">
    <property type="entry name" value="Thioredoxin-like"/>
    <property type="match status" value="1"/>
</dbReference>
<gene>
    <name evidence="2" type="ORF">SAMN05428946_2388</name>
</gene>
<dbReference type="STRING" id="550447.SAMN05428946_2388"/>
<protein>
    <submittedName>
        <fullName evidence="2">Predicted dithiol-disulfide isomerase, DsbA family</fullName>
    </submittedName>
</protein>
<keyword evidence="2" id="KW-0413">Isomerase</keyword>
<dbReference type="Gene3D" id="3.40.30.10">
    <property type="entry name" value="Glutaredoxin"/>
    <property type="match status" value="1"/>
</dbReference>
<reference evidence="3" key="1">
    <citation type="submission" date="2017-01" db="EMBL/GenBank/DDBJ databases">
        <authorList>
            <person name="Varghese N."/>
            <person name="Submissions S."/>
        </authorList>
    </citation>
    <scope>NUCLEOTIDE SEQUENCE [LARGE SCALE GENOMIC DNA]</scope>
    <source>
        <strain evidence="3">MNA4</strain>
    </source>
</reference>
<proteinExistence type="predicted"/>
<dbReference type="Proteomes" id="UP000187550">
    <property type="component" value="Unassembled WGS sequence"/>
</dbReference>
<dbReference type="OrthoDB" id="9799122at2"/>
<organism evidence="2 3">
    <name type="scientific">Edaphobacillus lindanitolerans</name>
    <dbReference type="NCBI Taxonomy" id="550447"/>
    <lineage>
        <taxon>Bacteria</taxon>
        <taxon>Bacillati</taxon>
        <taxon>Bacillota</taxon>
        <taxon>Bacilli</taxon>
        <taxon>Bacillales</taxon>
        <taxon>Bacillaceae</taxon>
        <taxon>Edaphobacillus</taxon>
    </lineage>
</organism>
<dbReference type="GO" id="GO:0016491">
    <property type="term" value="F:oxidoreductase activity"/>
    <property type="evidence" value="ECO:0007669"/>
    <property type="project" value="InterPro"/>
</dbReference>
<evidence type="ECO:0000259" key="1">
    <source>
        <dbReference type="Pfam" id="PF01323"/>
    </source>
</evidence>